<dbReference type="InterPro" id="IPR050746">
    <property type="entry name" value="DAACS"/>
</dbReference>
<keyword evidence="2 6" id="KW-0813">Transport</keyword>
<sequence length="209" mass="23263">MQDSRMEMEVNKKLVERVKTFLKENSLILLTLVGIAVGFALGFGLQNLDASPDLLQWIGLPGELFLRGLKATIVPIVVCMIITATASLDPSTNRRIAVVALGTFFFTAVLGVIVAVVLFLLLKPDAKSLSVETTKRFGTQLGTQDVFLDLIRNIFPDNIVGAAVAQEEEEEEDEEEEDEEEEDEEEKEEDDDDEEEEDEEEKKKKNEGG</sequence>
<feature type="region of interest" description="Disordered" evidence="7">
    <location>
        <begin position="162"/>
        <end position="209"/>
    </location>
</feature>
<dbReference type="Pfam" id="PF00375">
    <property type="entry name" value="SDF"/>
    <property type="match status" value="1"/>
</dbReference>
<dbReference type="InterPro" id="IPR036458">
    <property type="entry name" value="Na:dicarbo_symporter_sf"/>
</dbReference>
<keyword evidence="5 6" id="KW-0472">Membrane</keyword>
<dbReference type="GO" id="GO:0005313">
    <property type="term" value="F:L-glutamate transmembrane transporter activity"/>
    <property type="evidence" value="ECO:0007669"/>
    <property type="project" value="TreeGrafter"/>
</dbReference>
<evidence type="ECO:0000256" key="5">
    <source>
        <dbReference type="ARBA" id="ARBA00023136"/>
    </source>
</evidence>
<comment type="caution">
    <text evidence="6">Lacks conserved residue(s) required for the propagation of feature annotation.</text>
</comment>
<keyword evidence="3 6" id="KW-0812">Transmembrane</keyword>
<feature type="transmembrane region" description="Helical" evidence="6">
    <location>
        <begin position="27"/>
        <end position="45"/>
    </location>
</feature>
<protein>
    <recommendedName>
        <fullName evidence="6">Amino acid transporter</fullName>
    </recommendedName>
</protein>
<dbReference type="Gene3D" id="1.10.3860.10">
    <property type="entry name" value="Sodium:dicarboxylate symporter"/>
    <property type="match status" value="1"/>
</dbReference>
<dbReference type="PANTHER" id="PTHR11958:SF63">
    <property type="entry name" value="AMINO ACID TRANSPORTER"/>
    <property type="match status" value="1"/>
</dbReference>
<dbReference type="SUPFAM" id="SSF118215">
    <property type="entry name" value="Proton glutamate symport protein"/>
    <property type="match status" value="1"/>
</dbReference>
<comment type="similarity">
    <text evidence="6">Belongs to the dicarboxylate/amino acid:cation symporter (DAACS) (TC 2.A.23) family.</text>
</comment>
<dbReference type="AlphaFoldDB" id="A0AAV4BQD6"/>
<keyword evidence="9" id="KW-1185">Reference proteome</keyword>
<comment type="subcellular location">
    <subcellularLocation>
        <location evidence="1 6">Membrane</location>
        <topology evidence="1 6">Multi-pass membrane protein</topology>
    </subcellularLocation>
</comment>
<evidence type="ECO:0000256" key="2">
    <source>
        <dbReference type="ARBA" id="ARBA00022448"/>
    </source>
</evidence>
<dbReference type="GO" id="GO:0015175">
    <property type="term" value="F:neutral L-amino acid transmembrane transporter activity"/>
    <property type="evidence" value="ECO:0007669"/>
    <property type="project" value="TreeGrafter"/>
</dbReference>
<feature type="compositionally biased region" description="Acidic residues" evidence="7">
    <location>
        <begin position="166"/>
        <end position="200"/>
    </location>
</feature>
<evidence type="ECO:0000256" key="6">
    <source>
        <dbReference type="RuleBase" id="RU361216"/>
    </source>
</evidence>
<evidence type="ECO:0000313" key="8">
    <source>
        <dbReference type="EMBL" id="GFO22671.1"/>
    </source>
</evidence>
<evidence type="ECO:0000256" key="4">
    <source>
        <dbReference type="ARBA" id="ARBA00022989"/>
    </source>
</evidence>
<accession>A0AAV4BQD6</accession>
<dbReference type="GO" id="GO:0005886">
    <property type="term" value="C:plasma membrane"/>
    <property type="evidence" value="ECO:0007669"/>
    <property type="project" value="TreeGrafter"/>
</dbReference>
<dbReference type="EMBL" id="BLXT01005442">
    <property type="protein sequence ID" value="GFO22671.1"/>
    <property type="molecule type" value="Genomic_DNA"/>
</dbReference>
<evidence type="ECO:0000313" key="9">
    <source>
        <dbReference type="Proteomes" id="UP000735302"/>
    </source>
</evidence>
<keyword evidence="6" id="KW-0769">Symport</keyword>
<evidence type="ECO:0000256" key="7">
    <source>
        <dbReference type="SAM" id="MobiDB-lite"/>
    </source>
</evidence>
<evidence type="ECO:0000256" key="1">
    <source>
        <dbReference type="ARBA" id="ARBA00004141"/>
    </source>
</evidence>
<dbReference type="PANTHER" id="PTHR11958">
    <property type="entry name" value="SODIUM/DICARBOXYLATE SYMPORTER-RELATED"/>
    <property type="match status" value="1"/>
</dbReference>
<reference evidence="8 9" key="1">
    <citation type="journal article" date="2021" name="Elife">
        <title>Chloroplast acquisition without the gene transfer in kleptoplastic sea slugs, Plakobranchus ocellatus.</title>
        <authorList>
            <person name="Maeda T."/>
            <person name="Takahashi S."/>
            <person name="Yoshida T."/>
            <person name="Shimamura S."/>
            <person name="Takaki Y."/>
            <person name="Nagai Y."/>
            <person name="Toyoda A."/>
            <person name="Suzuki Y."/>
            <person name="Arimoto A."/>
            <person name="Ishii H."/>
            <person name="Satoh N."/>
            <person name="Nishiyama T."/>
            <person name="Hasebe M."/>
            <person name="Maruyama T."/>
            <person name="Minagawa J."/>
            <person name="Obokata J."/>
            <person name="Shigenobu S."/>
        </authorList>
    </citation>
    <scope>NUCLEOTIDE SEQUENCE [LARGE SCALE GENOMIC DNA]</scope>
</reference>
<dbReference type="Proteomes" id="UP000735302">
    <property type="component" value="Unassembled WGS sequence"/>
</dbReference>
<evidence type="ECO:0000256" key="3">
    <source>
        <dbReference type="ARBA" id="ARBA00022692"/>
    </source>
</evidence>
<dbReference type="GO" id="GO:0015501">
    <property type="term" value="F:glutamate:sodium symporter activity"/>
    <property type="evidence" value="ECO:0007669"/>
    <property type="project" value="TreeGrafter"/>
</dbReference>
<organism evidence="8 9">
    <name type="scientific">Plakobranchus ocellatus</name>
    <dbReference type="NCBI Taxonomy" id="259542"/>
    <lineage>
        <taxon>Eukaryota</taxon>
        <taxon>Metazoa</taxon>
        <taxon>Spiralia</taxon>
        <taxon>Lophotrochozoa</taxon>
        <taxon>Mollusca</taxon>
        <taxon>Gastropoda</taxon>
        <taxon>Heterobranchia</taxon>
        <taxon>Euthyneura</taxon>
        <taxon>Panpulmonata</taxon>
        <taxon>Sacoglossa</taxon>
        <taxon>Placobranchoidea</taxon>
        <taxon>Plakobranchidae</taxon>
        <taxon>Plakobranchus</taxon>
    </lineage>
</organism>
<dbReference type="InterPro" id="IPR001991">
    <property type="entry name" value="Na-dicarboxylate_symporter"/>
</dbReference>
<proteinExistence type="inferred from homology"/>
<feature type="transmembrane region" description="Helical" evidence="6">
    <location>
        <begin position="65"/>
        <end position="84"/>
    </location>
</feature>
<dbReference type="PRINTS" id="PR00173">
    <property type="entry name" value="EDTRNSPORT"/>
</dbReference>
<name>A0AAV4BQD6_9GAST</name>
<gene>
    <name evidence="8" type="ORF">PoB_004917600</name>
</gene>
<feature type="transmembrane region" description="Helical" evidence="6">
    <location>
        <begin position="96"/>
        <end position="122"/>
    </location>
</feature>
<comment type="caution">
    <text evidence="8">The sequence shown here is derived from an EMBL/GenBank/DDBJ whole genome shotgun (WGS) entry which is preliminary data.</text>
</comment>
<keyword evidence="4 6" id="KW-1133">Transmembrane helix</keyword>